<evidence type="ECO:0000313" key="2">
    <source>
        <dbReference type="EMBL" id="EDP43203.1"/>
    </source>
</evidence>
<dbReference type="GeneID" id="5854724"/>
<dbReference type="InterPro" id="IPR014752">
    <property type="entry name" value="Arrestin-like_C"/>
</dbReference>
<evidence type="ECO:0000256" key="1">
    <source>
        <dbReference type="SAM" id="MobiDB-lite"/>
    </source>
</evidence>
<dbReference type="Proteomes" id="UP000008837">
    <property type="component" value="Unassembled WGS sequence"/>
</dbReference>
<proteinExistence type="predicted"/>
<dbReference type="KEGG" id="mgl:MGL_2213"/>
<dbReference type="VEuPathDB" id="FungiDB:MGL_2213"/>
<name>A8Q2N3_MALGO</name>
<feature type="compositionally biased region" description="Basic residues" evidence="1">
    <location>
        <begin position="35"/>
        <end position="47"/>
    </location>
</feature>
<feature type="compositionally biased region" description="Low complexity" evidence="1">
    <location>
        <begin position="597"/>
        <end position="608"/>
    </location>
</feature>
<dbReference type="STRING" id="425265.A8Q2N3"/>
<feature type="region of interest" description="Disordered" evidence="1">
    <location>
        <begin position="118"/>
        <end position="157"/>
    </location>
</feature>
<evidence type="ECO:0000313" key="3">
    <source>
        <dbReference type="Proteomes" id="UP000008837"/>
    </source>
</evidence>
<dbReference type="OrthoDB" id="298939at2759"/>
<feature type="region of interest" description="Disordered" evidence="1">
    <location>
        <begin position="754"/>
        <end position="773"/>
    </location>
</feature>
<keyword evidence="3" id="KW-1185">Reference proteome</keyword>
<dbReference type="AlphaFoldDB" id="A8Q2N3"/>
<accession>A8Q2N3</accession>
<feature type="compositionally biased region" description="Polar residues" evidence="1">
    <location>
        <begin position="126"/>
        <end position="146"/>
    </location>
</feature>
<dbReference type="OMA" id="DIRHIFY"/>
<protein>
    <recommendedName>
        <fullName evidence="4">Arrestin C-terminal-like domain-containing protein</fullName>
    </recommendedName>
</protein>
<feature type="compositionally biased region" description="Low complexity" evidence="1">
    <location>
        <begin position="57"/>
        <end position="69"/>
    </location>
</feature>
<sequence length="802" mass="86413">MNGLGIDFGASEESAVPIGLRGSLVPPQRNLPPKSSRRRAFVRHKPSRDRLGGKSGTQSTMSSSMSTTTHLPSMPLRENRSIANKSINSPTMYVMKHPLPAKPTVPWSYLDDVQPVSATRREDTPSDTSTPAVSQPSTEDSATAHPSTHALPLIPPAPLASMSPATLAVPTTSTQPVIHHLPNKPAVPIYPVERDERVGIEVFMDNDLVVEGGSLHGCLRLNVPNHTDPSSAMLMAQPRVRLIGYECLPGEDIRHIFYRHMTLIDGDRSLDGPTEPYMLHGSSALSQSEGGEESILPCFASLPDTEGYYLGQGGVHVIPFSMSLPMGKGAKGGYHSDGCEVGYILIASVRVKAFGEQHSGVALCFQKMEVHPYLNPTAELASAPRPIISHASTPEAEVRNIRLAAALHRETWVAGQRVYFEVSILNGGTDLLNVLRIALVRTETLYKAHDHIPGSKDILSHSSTILLDETLAANQLGHWWSGAPPGRPVHFPHSLQLPSDLVTVDPGRHVSVQYALRVGVGADTSTLVEVDLPVRIIQYVSIDPPPPRRTWMGGTGLLGLALGNNSDPHNMVERLQSLDLMRSPMPVSASDRLSPHSSGTSSTRGSRTAQHKRSLDFINSAIRSATARHTSPYAANEASPAGLGIELLSQQDSSDSRALTPMQNSCERISFGPSLPVVEVNSAISAPEADISLPLGDETVDDVELFFGSDEKKTSADDSNSAQRPCLGASDAHTRSDMELEPSSSLSQLDVATYTTPSTPKRERIITGPASVPRTLHPKSSFTFATNTSPLKVRRSNTVLRE</sequence>
<dbReference type="EMBL" id="AAYY01000008">
    <property type="protein sequence ID" value="EDP43203.1"/>
    <property type="molecule type" value="Genomic_DNA"/>
</dbReference>
<dbReference type="InterPro" id="IPR014756">
    <property type="entry name" value="Ig_E-set"/>
</dbReference>
<gene>
    <name evidence="2" type="ORF">MGL_2213</name>
</gene>
<reference evidence="2 3" key="1">
    <citation type="journal article" date="2007" name="Proc. Natl. Acad. Sci. U.S.A.">
        <title>Dandruff-associated Malassezia genomes reveal convergent and divergent virulence traits shared with plant and human fungal pathogens.</title>
        <authorList>
            <person name="Xu J."/>
            <person name="Saunders C.W."/>
            <person name="Hu P."/>
            <person name="Grant R.A."/>
            <person name="Boekhout T."/>
            <person name="Kuramae E.E."/>
            <person name="Kronstad J.W."/>
            <person name="Deangelis Y.M."/>
            <person name="Reeder N.L."/>
            <person name="Johnstone K.R."/>
            <person name="Leland M."/>
            <person name="Fieno A.M."/>
            <person name="Begley W.M."/>
            <person name="Sun Y."/>
            <person name="Lacey M.P."/>
            <person name="Chaudhary T."/>
            <person name="Keough T."/>
            <person name="Chu L."/>
            <person name="Sears R."/>
            <person name="Yuan B."/>
            <person name="Dawson T.L.Jr."/>
        </authorList>
    </citation>
    <scope>NUCLEOTIDE SEQUENCE [LARGE SCALE GENOMIC DNA]</scope>
    <source>
        <strain evidence="3">ATCC MYA-4612 / CBS 7966</strain>
    </source>
</reference>
<organism evidence="2 3">
    <name type="scientific">Malassezia globosa (strain ATCC MYA-4612 / CBS 7966)</name>
    <name type="common">Dandruff-associated fungus</name>
    <dbReference type="NCBI Taxonomy" id="425265"/>
    <lineage>
        <taxon>Eukaryota</taxon>
        <taxon>Fungi</taxon>
        <taxon>Dikarya</taxon>
        <taxon>Basidiomycota</taxon>
        <taxon>Ustilaginomycotina</taxon>
        <taxon>Malasseziomycetes</taxon>
        <taxon>Malasseziales</taxon>
        <taxon>Malasseziaceae</taxon>
        <taxon>Malassezia</taxon>
    </lineage>
</organism>
<dbReference type="Gene3D" id="2.60.40.640">
    <property type="match status" value="1"/>
</dbReference>
<dbReference type="SUPFAM" id="SSF81296">
    <property type="entry name" value="E set domains"/>
    <property type="match status" value="1"/>
</dbReference>
<feature type="region of interest" description="Disordered" evidence="1">
    <location>
        <begin position="585"/>
        <end position="613"/>
    </location>
</feature>
<dbReference type="RefSeq" id="XP_001730417.1">
    <property type="nucleotide sequence ID" value="XM_001730365.1"/>
</dbReference>
<dbReference type="InParanoid" id="A8Q2N3"/>
<evidence type="ECO:0008006" key="4">
    <source>
        <dbReference type="Google" id="ProtNLM"/>
    </source>
</evidence>
<comment type="caution">
    <text evidence="2">The sequence shown here is derived from an EMBL/GenBank/DDBJ whole genome shotgun (WGS) entry which is preliminary data.</text>
</comment>
<feature type="region of interest" description="Disordered" evidence="1">
    <location>
        <begin position="16"/>
        <end position="78"/>
    </location>
</feature>
<feature type="region of interest" description="Disordered" evidence="1">
    <location>
        <begin position="711"/>
        <end position="747"/>
    </location>
</feature>